<feature type="signal peptide" evidence="2">
    <location>
        <begin position="1"/>
        <end position="33"/>
    </location>
</feature>
<dbReference type="EMBL" id="CP063458">
    <property type="protein sequence ID" value="QOV89253.1"/>
    <property type="molecule type" value="Genomic_DNA"/>
</dbReference>
<name>A0A7M2WV03_9BACT</name>
<dbReference type="Proteomes" id="UP000593765">
    <property type="component" value="Chromosome"/>
</dbReference>
<evidence type="ECO:0000313" key="4">
    <source>
        <dbReference type="Proteomes" id="UP000593765"/>
    </source>
</evidence>
<evidence type="ECO:0000313" key="3">
    <source>
        <dbReference type="EMBL" id="QOV89253.1"/>
    </source>
</evidence>
<gene>
    <name evidence="3" type="ORF">IPV69_24090</name>
</gene>
<reference evidence="3 4" key="1">
    <citation type="submission" date="2020-10" db="EMBL/GenBank/DDBJ databases">
        <title>Wide distribution of Phycisphaera-like planctomycetes from WD2101 soil group in peatlands and genome analysis of the first cultivated representative.</title>
        <authorList>
            <person name="Dedysh S.N."/>
            <person name="Beletsky A.V."/>
            <person name="Ivanova A."/>
            <person name="Kulichevskaya I.S."/>
            <person name="Suzina N.E."/>
            <person name="Philippov D.A."/>
            <person name="Rakitin A.L."/>
            <person name="Mardanov A.V."/>
            <person name="Ravin N.V."/>
        </authorList>
    </citation>
    <scope>NUCLEOTIDE SEQUENCE [LARGE SCALE GENOMIC DNA]</scope>
    <source>
        <strain evidence="3 4">M1803</strain>
    </source>
</reference>
<evidence type="ECO:0000256" key="2">
    <source>
        <dbReference type="SAM" id="SignalP"/>
    </source>
</evidence>
<evidence type="ECO:0008006" key="5">
    <source>
        <dbReference type="Google" id="ProtNLM"/>
    </source>
</evidence>
<dbReference type="KEGG" id="hbs:IPV69_24090"/>
<organism evidence="3 4">
    <name type="scientific">Humisphaera borealis</name>
    <dbReference type="NCBI Taxonomy" id="2807512"/>
    <lineage>
        <taxon>Bacteria</taxon>
        <taxon>Pseudomonadati</taxon>
        <taxon>Planctomycetota</taxon>
        <taxon>Phycisphaerae</taxon>
        <taxon>Tepidisphaerales</taxon>
        <taxon>Tepidisphaeraceae</taxon>
        <taxon>Humisphaera</taxon>
    </lineage>
</organism>
<keyword evidence="4" id="KW-1185">Reference proteome</keyword>
<keyword evidence="2" id="KW-0732">Signal</keyword>
<dbReference type="RefSeq" id="WP_206292282.1">
    <property type="nucleotide sequence ID" value="NZ_CP063458.1"/>
</dbReference>
<evidence type="ECO:0000256" key="1">
    <source>
        <dbReference type="SAM" id="MobiDB-lite"/>
    </source>
</evidence>
<accession>A0A7M2WV03</accession>
<sequence>MKHFVAHYRPARWLRLSVLALASLVVVPSGLVAQTTPATKPVIKRGGPTPPPSVRGTPNLTAPQVAEIKRWVSTEAAAMTAGDPAVLASARGNIIGAAAIPVPGNTKAPSTPASPAYQTAYATSLEAELLKQLASKDARIRLNAAVTLAKVAASMNQGTTLLASTEKAIGDSSEAVSMWGVRAAKDVYPNLLGINQPGATKLSTAVIGAVKAHPTSAAIAEDAYATLAGTNVTGNAQRAGAGLDAIIALIQARAQLYSKVDPANLPEQDPNFPARPELDAPVVTYLAISGWRAMTPAQKAKAGRAIYDQTNELIRIGPLLPPGGPGIVQTRLNDLMKELKNMSGALQVILTAEKSTAGSTAARTLNGMATNQPAQPLMIAELAKVEAEMIKVKILESPATPPAGAATGTPAALNK</sequence>
<feature type="region of interest" description="Disordered" evidence="1">
    <location>
        <begin position="38"/>
        <end position="59"/>
    </location>
</feature>
<protein>
    <recommendedName>
        <fullName evidence="5">HEAT repeat domain-containing protein</fullName>
    </recommendedName>
</protein>
<feature type="chain" id="PRO_5034115098" description="HEAT repeat domain-containing protein" evidence="2">
    <location>
        <begin position="34"/>
        <end position="415"/>
    </location>
</feature>
<proteinExistence type="predicted"/>
<dbReference type="AlphaFoldDB" id="A0A7M2WV03"/>